<evidence type="ECO:0000256" key="1">
    <source>
        <dbReference type="SAM" id="Phobius"/>
    </source>
</evidence>
<keyword evidence="1" id="KW-1133">Transmembrane helix</keyword>
<evidence type="ECO:0000313" key="3">
    <source>
        <dbReference type="Proteomes" id="UP000011704"/>
    </source>
</evidence>
<dbReference type="RefSeq" id="WP_005007551.1">
    <property type="nucleotide sequence ID" value="NZ_HG422173.1"/>
</dbReference>
<keyword evidence="3" id="KW-1185">Reference proteome</keyword>
<dbReference type="EMBL" id="CAQJ01000029">
    <property type="protein sequence ID" value="CCQ90228.1"/>
    <property type="molecule type" value="Genomic_DNA"/>
</dbReference>
<comment type="caution">
    <text evidence="2">The sequence shown here is derived from an EMBL/GenBank/DDBJ whole genome shotgun (WGS) entry which is preliminary data.</text>
</comment>
<feature type="transmembrane region" description="Helical" evidence="1">
    <location>
        <begin position="12"/>
        <end position="31"/>
    </location>
</feature>
<sequence>MPGFGWNIPLPYITGAVFLVFLLAFVVSPFSPRWENILFKTGAALFWAVLALWAIKGLLHAFFQN</sequence>
<proteinExistence type="predicted"/>
<reference evidence="2 3" key="1">
    <citation type="journal article" date="2013" name="Front. Microbiol.">
        <title>The genome of Nitrospina gracilis illuminates the metabolism and evolution of the major marine nitrite oxidizer.</title>
        <authorList>
            <person name="Luecker S."/>
            <person name="Nowka B."/>
            <person name="Rattei T."/>
            <person name="Spieck E."/>
            <person name="and Daims H."/>
        </authorList>
    </citation>
    <scope>NUCLEOTIDE SEQUENCE [LARGE SCALE GENOMIC DNA]</scope>
    <source>
        <strain evidence="2 3">3/211</strain>
    </source>
</reference>
<organism evidence="2 3">
    <name type="scientific">Nitrospina gracilis (strain 3/211)</name>
    <dbReference type="NCBI Taxonomy" id="1266370"/>
    <lineage>
        <taxon>Bacteria</taxon>
        <taxon>Pseudomonadati</taxon>
        <taxon>Nitrospinota/Tectimicrobiota group</taxon>
        <taxon>Nitrospinota</taxon>
        <taxon>Nitrospinia</taxon>
        <taxon>Nitrospinales</taxon>
        <taxon>Nitrospinaceae</taxon>
        <taxon>Nitrospina</taxon>
    </lineage>
</organism>
<evidence type="ECO:0000313" key="2">
    <source>
        <dbReference type="EMBL" id="CCQ90228.1"/>
    </source>
</evidence>
<accession>M1ZAF0</accession>
<keyword evidence="1" id="KW-0812">Transmembrane</keyword>
<dbReference type="Proteomes" id="UP000011704">
    <property type="component" value="Unassembled WGS sequence"/>
</dbReference>
<dbReference type="AlphaFoldDB" id="M1ZAF0"/>
<protein>
    <submittedName>
        <fullName evidence="2">Uncharacterized protein</fullName>
    </submittedName>
</protein>
<dbReference type="InParanoid" id="M1ZAF0"/>
<gene>
    <name evidence="2" type="ORF">NITGR_260033</name>
</gene>
<dbReference type="HOGENOM" id="CLU_2845358_0_0_0"/>
<name>M1ZAF0_NITG3</name>
<keyword evidence="1" id="KW-0472">Membrane</keyword>
<feature type="transmembrane region" description="Helical" evidence="1">
    <location>
        <begin position="43"/>
        <end position="63"/>
    </location>
</feature>
<dbReference type="STRING" id="1266370.NITGR_260033"/>